<dbReference type="eggNOG" id="ENOG5033G2G">
    <property type="taxonomic scope" value="Bacteria"/>
</dbReference>
<gene>
    <name evidence="1" type="ORF">CLOSTMETH_03288</name>
</gene>
<evidence type="ECO:0000313" key="2">
    <source>
        <dbReference type="Proteomes" id="UP000003340"/>
    </source>
</evidence>
<name>C0EH88_9FIRM</name>
<dbReference type="STRING" id="537013.CLOSTMETH_03288"/>
<accession>C0EH88</accession>
<reference evidence="1 2" key="1">
    <citation type="submission" date="2009-01" db="EMBL/GenBank/DDBJ databases">
        <authorList>
            <person name="Fulton L."/>
            <person name="Clifton S."/>
            <person name="Fulton B."/>
            <person name="Xu J."/>
            <person name="Minx P."/>
            <person name="Pepin K.H."/>
            <person name="Johnson M."/>
            <person name="Bhonagiri V."/>
            <person name="Nash W.E."/>
            <person name="Mardis E.R."/>
            <person name="Wilson R.K."/>
        </authorList>
    </citation>
    <scope>NUCLEOTIDE SEQUENCE [LARGE SCALE GENOMIC DNA]</scope>
    <source>
        <strain evidence="1 2">DSM 5476</strain>
    </source>
</reference>
<evidence type="ECO:0000313" key="1">
    <source>
        <dbReference type="EMBL" id="EEG29175.1"/>
    </source>
</evidence>
<keyword evidence="2" id="KW-1185">Reference proteome</keyword>
<reference evidence="1 2" key="2">
    <citation type="submission" date="2009-02" db="EMBL/GenBank/DDBJ databases">
        <title>Draft genome sequence of Clostridium methylpentosum (DSM 5476).</title>
        <authorList>
            <person name="Sudarsanam P."/>
            <person name="Ley R."/>
            <person name="Guruge J."/>
            <person name="Turnbaugh P.J."/>
            <person name="Mahowald M."/>
            <person name="Liep D."/>
            <person name="Gordon J."/>
        </authorList>
    </citation>
    <scope>NUCLEOTIDE SEQUENCE [LARGE SCALE GENOMIC DNA]</scope>
    <source>
        <strain evidence="1 2">DSM 5476</strain>
    </source>
</reference>
<sequence length="65" mass="7354">MDNNGIKQGDVPMGLGMALAENLDALNYFASLSHEKQQRIIDHTHQIRSKQEMHSFVSHLKDSGY</sequence>
<proteinExistence type="predicted"/>
<dbReference type="AlphaFoldDB" id="C0EH88"/>
<protein>
    <submittedName>
        <fullName evidence="1">Uncharacterized protein</fullName>
    </submittedName>
</protein>
<comment type="caution">
    <text evidence="1">The sequence shown here is derived from an EMBL/GenBank/DDBJ whole genome shotgun (WGS) entry which is preliminary data.</text>
</comment>
<dbReference type="Proteomes" id="UP000003340">
    <property type="component" value="Unassembled WGS sequence"/>
</dbReference>
<dbReference type="EMBL" id="ACEC01000115">
    <property type="protein sequence ID" value="EEG29175.1"/>
    <property type="molecule type" value="Genomic_DNA"/>
</dbReference>
<organism evidence="1 2">
    <name type="scientific">[Clostridium] methylpentosum DSM 5476</name>
    <dbReference type="NCBI Taxonomy" id="537013"/>
    <lineage>
        <taxon>Bacteria</taxon>
        <taxon>Bacillati</taxon>
        <taxon>Bacillota</taxon>
        <taxon>Clostridia</taxon>
        <taxon>Eubacteriales</taxon>
        <taxon>Oscillospiraceae</taxon>
        <taxon>Oscillospiraceae incertae sedis</taxon>
    </lineage>
</organism>
<dbReference type="HOGENOM" id="CLU_193587_1_0_9"/>